<accession>A0A2M7E916</accession>
<protein>
    <submittedName>
        <fullName evidence="1">Uncharacterized protein</fullName>
    </submittedName>
</protein>
<gene>
    <name evidence="1" type="ORF">COS11_03265</name>
</gene>
<dbReference type="EMBL" id="PETL01000161">
    <property type="protein sequence ID" value="PIV64219.1"/>
    <property type="molecule type" value="Genomic_DNA"/>
</dbReference>
<sequence>MKKIFKGNKYNFKILLSQLRQKQILFAIKATHNHTKRTSFITTVNVILSELNIPSDMPRFWESEWVLNKNEGSNLIASAEQLLSDKGFLSYLEKYLDLDRKQSEWENYE</sequence>
<dbReference type="Proteomes" id="UP000228886">
    <property type="component" value="Unassembled WGS sequence"/>
</dbReference>
<proteinExistence type="predicted"/>
<comment type="caution">
    <text evidence="1">The sequence shown here is derived from an EMBL/GenBank/DDBJ whole genome shotgun (WGS) entry which is preliminary data.</text>
</comment>
<evidence type="ECO:0000313" key="2">
    <source>
        <dbReference type="Proteomes" id="UP000228886"/>
    </source>
</evidence>
<dbReference type="AlphaFoldDB" id="A0A2M7E916"/>
<evidence type="ECO:0000313" key="1">
    <source>
        <dbReference type="EMBL" id="PIV64219.1"/>
    </source>
</evidence>
<organism evidence="1 2">
    <name type="scientific">bacterium (Candidatus Ratteibacteria) CG01_land_8_20_14_3_00_40_19</name>
    <dbReference type="NCBI Taxonomy" id="2014290"/>
    <lineage>
        <taxon>Bacteria</taxon>
        <taxon>Candidatus Ratteibacteria</taxon>
    </lineage>
</organism>
<reference evidence="2" key="1">
    <citation type="submission" date="2017-09" db="EMBL/GenBank/DDBJ databases">
        <title>Depth-based differentiation of microbial function through sediment-hosted aquifers and enrichment of novel symbionts in the deep terrestrial subsurface.</title>
        <authorList>
            <person name="Probst A.J."/>
            <person name="Ladd B."/>
            <person name="Jarett J.K."/>
            <person name="Geller-Mcgrath D.E."/>
            <person name="Sieber C.M.K."/>
            <person name="Emerson J.B."/>
            <person name="Anantharaman K."/>
            <person name="Thomas B.C."/>
            <person name="Malmstrom R."/>
            <person name="Stieglmeier M."/>
            <person name="Klingl A."/>
            <person name="Woyke T."/>
            <person name="Ryan C.M."/>
            <person name="Banfield J.F."/>
        </authorList>
    </citation>
    <scope>NUCLEOTIDE SEQUENCE [LARGE SCALE GENOMIC DNA]</scope>
</reference>
<name>A0A2M7E916_9BACT</name>